<dbReference type="GO" id="GO:0032259">
    <property type="term" value="P:methylation"/>
    <property type="evidence" value="ECO:0007669"/>
    <property type="project" value="UniProtKB-KW"/>
</dbReference>
<evidence type="ECO:0000313" key="9">
    <source>
        <dbReference type="Proteomes" id="UP000324974"/>
    </source>
</evidence>
<protein>
    <submittedName>
        <fullName evidence="8">Homocysteine methyltransferase</fullName>
    </submittedName>
</protein>
<dbReference type="GO" id="GO:0008171">
    <property type="term" value="F:O-methyltransferase activity"/>
    <property type="evidence" value="ECO:0007669"/>
    <property type="project" value="InterPro"/>
</dbReference>
<dbReference type="Gene3D" id="1.10.10.10">
    <property type="entry name" value="Winged helix-like DNA-binding domain superfamily/Winged helix DNA-binding domain"/>
    <property type="match status" value="1"/>
</dbReference>
<dbReference type="EMBL" id="CP042425">
    <property type="protein sequence ID" value="QEL20286.1"/>
    <property type="molecule type" value="Genomic_DNA"/>
</dbReference>
<dbReference type="CDD" id="cd02440">
    <property type="entry name" value="AdoMet_MTases"/>
    <property type="match status" value="1"/>
</dbReference>
<dbReference type="KEGG" id="lrs:PX52LOC_07378"/>
<dbReference type="Proteomes" id="UP000324974">
    <property type="component" value="Chromosome"/>
</dbReference>
<dbReference type="GO" id="GO:0046983">
    <property type="term" value="F:protein dimerization activity"/>
    <property type="evidence" value="ECO:0007669"/>
    <property type="project" value="InterPro"/>
</dbReference>
<feature type="active site" description="Proton acceptor" evidence="5">
    <location>
        <position position="250"/>
    </location>
</feature>
<sequence>MPTDITPPDPSLVLDYIEAFRRSKTMFAAVSLGLFDALAGGPKTGPELALTTKTHEDTLIRLLNACVGLGLLTRDGQKYANTPAATAYLTTTSPLRMTGYINYSNDVVWKLWGNLEDAVREGTHRWKQTYGTDGPIFSNFFENEGRKREFLMGMHGFGTMSSPAVANVFDLSRFTTVADLGGATGHLTIALCKRWKHLKGIVFDLAAAVPLANEIVGTSGVADRIQVVAGDFFEDKIPSADLYTLGRILHDWSEAKCVKLLTRIYEALPKGGGLLLAEKLLLEDKSGPRWAQLQDLNMLTCTEGRERTLGEYEQLLKQIGFTEVTGCRTTTPIDVVLAVK</sequence>
<evidence type="ECO:0000256" key="1">
    <source>
        <dbReference type="ARBA" id="ARBA00011738"/>
    </source>
</evidence>
<dbReference type="InterPro" id="IPR001077">
    <property type="entry name" value="COMT_C"/>
</dbReference>
<dbReference type="AlphaFoldDB" id="A0A5C1AQI0"/>
<name>A0A5C1AQI0_9BACT</name>
<evidence type="ECO:0000256" key="2">
    <source>
        <dbReference type="ARBA" id="ARBA00022603"/>
    </source>
</evidence>
<dbReference type="PROSITE" id="PS51683">
    <property type="entry name" value="SAM_OMT_II"/>
    <property type="match status" value="1"/>
</dbReference>
<organism evidence="8 9">
    <name type="scientific">Limnoglobus roseus</name>
    <dbReference type="NCBI Taxonomy" id="2598579"/>
    <lineage>
        <taxon>Bacteria</taxon>
        <taxon>Pseudomonadati</taxon>
        <taxon>Planctomycetota</taxon>
        <taxon>Planctomycetia</taxon>
        <taxon>Gemmatales</taxon>
        <taxon>Gemmataceae</taxon>
        <taxon>Limnoglobus</taxon>
    </lineage>
</organism>
<dbReference type="SUPFAM" id="SSF46785">
    <property type="entry name" value="Winged helix' DNA-binding domain"/>
    <property type="match status" value="1"/>
</dbReference>
<feature type="domain" description="O-methyltransferase dimerisation" evidence="7">
    <location>
        <begin position="14"/>
        <end position="90"/>
    </location>
</feature>
<dbReference type="Gene3D" id="3.40.50.150">
    <property type="entry name" value="Vaccinia Virus protein VP39"/>
    <property type="match status" value="1"/>
</dbReference>
<keyword evidence="4" id="KW-0949">S-adenosyl-L-methionine</keyword>
<comment type="subunit">
    <text evidence="1">Homodimer.</text>
</comment>
<evidence type="ECO:0000259" key="6">
    <source>
        <dbReference type="Pfam" id="PF00891"/>
    </source>
</evidence>
<reference evidence="9" key="1">
    <citation type="submission" date="2019-08" db="EMBL/GenBank/DDBJ databases">
        <title>Limnoglobus roseus gen. nov., sp. nov., a novel freshwater planctomycete with a giant genome from the family Gemmataceae.</title>
        <authorList>
            <person name="Kulichevskaya I.S."/>
            <person name="Naumoff D.G."/>
            <person name="Miroshnikov K."/>
            <person name="Ivanova A."/>
            <person name="Philippov D.A."/>
            <person name="Hakobyan A."/>
            <person name="Rijpstra I.C."/>
            <person name="Sinninghe Damste J.S."/>
            <person name="Liesack W."/>
            <person name="Dedysh S.N."/>
        </authorList>
    </citation>
    <scope>NUCLEOTIDE SEQUENCE [LARGE SCALE GENOMIC DNA]</scope>
    <source>
        <strain evidence="9">PX52</strain>
    </source>
</reference>
<accession>A0A5C1AQI0</accession>
<dbReference type="Pfam" id="PF08100">
    <property type="entry name" value="Dimerisation"/>
    <property type="match status" value="1"/>
</dbReference>
<dbReference type="PANTHER" id="PTHR43712">
    <property type="entry name" value="PUTATIVE (AFU_ORTHOLOGUE AFUA_4G14580)-RELATED"/>
    <property type="match status" value="1"/>
</dbReference>
<proteinExistence type="predicted"/>
<feature type="domain" description="O-methyltransferase C-terminal" evidence="6">
    <location>
        <begin position="112"/>
        <end position="321"/>
    </location>
</feature>
<dbReference type="InterPro" id="IPR036388">
    <property type="entry name" value="WH-like_DNA-bd_sf"/>
</dbReference>
<dbReference type="PIRSF" id="PIRSF005739">
    <property type="entry name" value="O-mtase"/>
    <property type="match status" value="1"/>
</dbReference>
<dbReference type="PANTHER" id="PTHR43712:SF2">
    <property type="entry name" value="O-METHYLTRANSFERASE CICE"/>
    <property type="match status" value="1"/>
</dbReference>
<dbReference type="SUPFAM" id="SSF53335">
    <property type="entry name" value="S-adenosyl-L-methionine-dependent methyltransferases"/>
    <property type="match status" value="1"/>
</dbReference>
<dbReference type="OrthoDB" id="9766840at2"/>
<dbReference type="FunFam" id="1.10.10.10:FF:000358">
    <property type="entry name" value="Acetylserotonin O-methyltransferase"/>
    <property type="match status" value="1"/>
</dbReference>
<evidence type="ECO:0000313" key="8">
    <source>
        <dbReference type="EMBL" id="QEL20286.1"/>
    </source>
</evidence>
<evidence type="ECO:0000256" key="4">
    <source>
        <dbReference type="ARBA" id="ARBA00022691"/>
    </source>
</evidence>
<dbReference type="InterPro" id="IPR016461">
    <property type="entry name" value="COMT-like"/>
</dbReference>
<gene>
    <name evidence="8" type="ORF">PX52LOC_07378</name>
</gene>
<dbReference type="InterPro" id="IPR029063">
    <property type="entry name" value="SAM-dependent_MTases_sf"/>
</dbReference>
<dbReference type="Pfam" id="PF00891">
    <property type="entry name" value="Methyltransf_2"/>
    <property type="match status" value="1"/>
</dbReference>
<evidence type="ECO:0000256" key="3">
    <source>
        <dbReference type="ARBA" id="ARBA00022679"/>
    </source>
</evidence>
<keyword evidence="9" id="KW-1185">Reference proteome</keyword>
<evidence type="ECO:0000256" key="5">
    <source>
        <dbReference type="PIRSR" id="PIRSR005739-1"/>
    </source>
</evidence>
<evidence type="ECO:0000259" key="7">
    <source>
        <dbReference type="Pfam" id="PF08100"/>
    </source>
</evidence>
<dbReference type="InterPro" id="IPR012967">
    <property type="entry name" value="COMT_dimerisation"/>
</dbReference>
<dbReference type="InterPro" id="IPR036390">
    <property type="entry name" value="WH_DNA-bd_sf"/>
</dbReference>
<dbReference type="RefSeq" id="WP_149114601.1">
    <property type="nucleotide sequence ID" value="NZ_CP042425.1"/>
</dbReference>
<keyword evidence="2 8" id="KW-0489">Methyltransferase</keyword>
<keyword evidence="3 8" id="KW-0808">Transferase</keyword>
<dbReference type="FunFam" id="3.40.50.150:FF:000146">
    <property type="entry name" value="Acetylserotonin O-methyltransferase"/>
    <property type="match status" value="1"/>
</dbReference>